<organism evidence="2 3">
    <name type="scientific">Bacteroides caecimuris</name>
    <dbReference type="NCBI Taxonomy" id="1796613"/>
    <lineage>
        <taxon>Bacteria</taxon>
        <taxon>Pseudomonadati</taxon>
        <taxon>Bacteroidota</taxon>
        <taxon>Bacteroidia</taxon>
        <taxon>Bacteroidales</taxon>
        <taxon>Bacteroidaceae</taxon>
        <taxon>Bacteroides</taxon>
    </lineage>
</organism>
<name>A0A4S2DGL9_9BACE</name>
<dbReference type="Proteomes" id="UP000309566">
    <property type="component" value="Unassembled WGS sequence"/>
</dbReference>
<feature type="region of interest" description="Disordered" evidence="1">
    <location>
        <begin position="1"/>
        <end position="31"/>
    </location>
</feature>
<dbReference type="AlphaFoldDB" id="A0A4S2DGL9"/>
<evidence type="ECO:0000313" key="2">
    <source>
        <dbReference type="EMBL" id="TGY39914.1"/>
    </source>
</evidence>
<feature type="compositionally biased region" description="Polar residues" evidence="1">
    <location>
        <begin position="21"/>
        <end position="30"/>
    </location>
</feature>
<sequence length="81" mass="8887">MKKNPKNREVPADAQKAHISASINGLNQKGNSERVRANVCPHSAITLVLTAESTMNKGIEKKYEGMRAKMKKTSMGENCKS</sequence>
<dbReference type="EMBL" id="SRYX01000011">
    <property type="protein sequence ID" value="TGY39914.1"/>
    <property type="molecule type" value="Genomic_DNA"/>
</dbReference>
<feature type="compositionally biased region" description="Basic and acidic residues" evidence="1">
    <location>
        <begin position="1"/>
        <end position="11"/>
    </location>
</feature>
<proteinExistence type="predicted"/>
<reference evidence="2 3" key="1">
    <citation type="submission" date="2019-04" db="EMBL/GenBank/DDBJ databases">
        <title>Microbes associate with the intestines of laboratory mice.</title>
        <authorList>
            <person name="Navarre W."/>
            <person name="Wong E."/>
            <person name="Huang K."/>
            <person name="Tropini C."/>
            <person name="Ng K."/>
            <person name="Yu B."/>
        </authorList>
    </citation>
    <scope>NUCLEOTIDE SEQUENCE [LARGE SCALE GENOMIC DNA]</scope>
    <source>
        <strain evidence="2 3">NM63_1-25</strain>
    </source>
</reference>
<dbReference type="RefSeq" id="WP_135999120.1">
    <property type="nucleotide sequence ID" value="NZ_SRYX01000011.1"/>
</dbReference>
<protein>
    <submittedName>
        <fullName evidence="2">Uncharacterized protein</fullName>
    </submittedName>
</protein>
<gene>
    <name evidence="2" type="ORF">E5353_04560</name>
</gene>
<comment type="caution">
    <text evidence="2">The sequence shown here is derived from an EMBL/GenBank/DDBJ whole genome shotgun (WGS) entry which is preliminary data.</text>
</comment>
<accession>A0A4S2DGL9</accession>
<evidence type="ECO:0000256" key="1">
    <source>
        <dbReference type="SAM" id="MobiDB-lite"/>
    </source>
</evidence>
<evidence type="ECO:0000313" key="3">
    <source>
        <dbReference type="Proteomes" id="UP000309566"/>
    </source>
</evidence>